<protein>
    <submittedName>
        <fullName evidence="1">Uncharacterized protein</fullName>
    </submittedName>
</protein>
<reference evidence="1" key="1">
    <citation type="journal article" date="2022" name="G3 (Bethesda)">
        <title>High quality genome of the basidiomycete yeast Dioszegia hungarica PDD-24b-2 isolated from cloud water.</title>
        <authorList>
            <person name="Jarrige D."/>
            <person name="Haridas S."/>
            <person name="Bleykasten-Grosshans C."/>
            <person name="Joly M."/>
            <person name="Nadalig T."/>
            <person name="Sancelme M."/>
            <person name="Vuilleumier S."/>
            <person name="Grigoriev I.V."/>
            <person name="Amato P."/>
            <person name="Bringel F."/>
        </authorList>
    </citation>
    <scope>NUCLEOTIDE SEQUENCE</scope>
    <source>
        <strain evidence="1">PDD-24b-2</strain>
    </source>
</reference>
<organism evidence="1 2">
    <name type="scientific">Dioszegia hungarica</name>
    <dbReference type="NCBI Taxonomy" id="4972"/>
    <lineage>
        <taxon>Eukaryota</taxon>
        <taxon>Fungi</taxon>
        <taxon>Dikarya</taxon>
        <taxon>Basidiomycota</taxon>
        <taxon>Agaricomycotina</taxon>
        <taxon>Tremellomycetes</taxon>
        <taxon>Tremellales</taxon>
        <taxon>Bulleribasidiaceae</taxon>
        <taxon>Dioszegia</taxon>
    </lineage>
</organism>
<sequence length="206" mass="23880">MLADKTITPYSKTPFDSLSDVAYSAFWKNALYLETYNILRDLKLTCSCKATLPSAEALLDLIAKRESERVCLTSHTKKIKTTFEHYLTVHSRLRREAHLLTETEAAGDLLLIERELAALIVLETERRIALDSIDESFLIWKTARATDHEDWGNHYCQNMEFLETYKKQPDKLDSEIITEEADTALAFDFFEAHRVLKQCRDMIIDR</sequence>
<name>A0AA38HFY3_9TREE</name>
<dbReference type="AlphaFoldDB" id="A0AA38HFY3"/>
<evidence type="ECO:0000313" key="2">
    <source>
        <dbReference type="Proteomes" id="UP001164286"/>
    </source>
</evidence>
<proteinExistence type="predicted"/>
<dbReference type="Proteomes" id="UP001164286">
    <property type="component" value="Unassembled WGS sequence"/>
</dbReference>
<dbReference type="EMBL" id="JAKWFO010000003">
    <property type="protein sequence ID" value="KAI9638441.1"/>
    <property type="molecule type" value="Genomic_DNA"/>
</dbReference>
<dbReference type="RefSeq" id="XP_052948218.1">
    <property type="nucleotide sequence ID" value="XM_053092178.1"/>
</dbReference>
<gene>
    <name evidence="1" type="ORF">MKK02DRAFT_42832</name>
</gene>
<keyword evidence="2" id="KW-1185">Reference proteome</keyword>
<dbReference type="GeneID" id="77731383"/>
<accession>A0AA38HFY3</accession>
<evidence type="ECO:0000313" key="1">
    <source>
        <dbReference type="EMBL" id="KAI9638441.1"/>
    </source>
</evidence>
<comment type="caution">
    <text evidence="1">The sequence shown here is derived from an EMBL/GenBank/DDBJ whole genome shotgun (WGS) entry which is preliminary data.</text>
</comment>